<dbReference type="AlphaFoldDB" id="A0A0C2VKK5"/>
<keyword evidence="1" id="KW-0732">Signal</keyword>
<accession>A0A0C2VKK5</accession>
<proteinExistence type="predicted"/>
<dbReference type="EMBL" id="MRBO01000136">
    <property type="protein sequence ID" value="KAB2586737.1"/>
    <property type="molecule type" value="Genomic_DNA"/>
</dbReference>
<evidence type="ECO:0000256" key="1">
    <source>
        <dbReference type="SAM" id="SignalP"/>
    </source>
</evidence>
<organism evidence="2 3">
    <name type="scientific">Rhodococcus erythropolis</name>
    <name type="common">Arthrobacter picolinophilus</name>
    <dbReference type="NCBI Taxonomy" id="1833"/>
    <lineage>
        <taxon>Bacteria</taxon>
        <taxon>Bacillati</taxon>
        <taxon>Actinomycetota</taxon>
        <taxon>Actinomycetes</taxon>
        <taxon>Mycobacteriales</taxon>
        <taxon>Nocardiaceae</taxon>
        <taxon>Rhodococcus</taxon>
        <taxon>Rhodococcus erythropolis group</taxon>
    </lineage>
</organism>
<feature type="signal peptide" evidence="1">
    <location>
        <begin position="1"/>
        <end position="22"/>
    </location>
</feature>
<sequence>MIDRRRRAMLAGVCLPVAFALASCSTEPEPEPTPNIAASLDPSDLSQGLSIDPVALLRADPEVSDAVKDSLRLCGDANFPFEIRYSHVTDAVWQDAVVNVFTCESVGIWGRPAPPVSFMVAGFVYQIDESGAHKVFGVQDPGRYIVGSTGGLSVMVDLCKDPGIPEFCQSSTAYKWTGEGFESVPFP</sequence>
<evidence type="ECO:0000313" key="3">
    <source>
        <dbReference type="Proteomes" id="UP000325576"/>
    </source>
</evidence>
<reference evidence="2 3" key="1">
    <citation type="journal article" date="2017" name="Poromechanics V (2013)">
        <title>Genomic Characterization of the Arsenic-Tolerant Actinobacterium, &lt;i&gt;Rhodococcus erythropolis&lt;/i&gt; S43.</title>
        <authorList>
            <person name="Retamal-Morales G."/>
            <person name="Mehnert M."/>
            <person name="Schwabe R."/>
            <person name="Tischler D."/>
            <person name="Schloemann M."/>
            <person name="Levican G.J."/>
        </authorList>
    </citation>
    <scope>NUCLEOTIDE SEQUENCE [LARGE SCALE GENOMIC DNA]</scope>
    <source>
        <strain evidence="2 3">S43</strain>
    </source>
</reference>
<dbReference type="Proteomes" id="UP000325576">
    <property type="component" value="Unassembled WGS sequence"/>
</dbReference>
<protein>
    <recommendedName>
        <fullName evidence="4">Lipoprotein CseA</fullName>
    </recommendedName>
</protein>
<dbReference type="PROSITE" id="PS51257">
    <property type="entry name" value="PROKAR_LIPOPROTEIN"/>
    <property type="match status" value="1"/>
</dbReference>
<evidence type="ECO:0000313" key="2">
    <source>
        <dbReference type="EMBL" id="KAB2586737.1"/>
    </source>
</evidence>
<evidence type="ECO:0008006" key="4">
    <source>
        <dbReference type="Google" id="ProtNLM"/>
    </source>
</evidence>
<comment type="caution">
    <text evidence="2">The sequence shown here is derived from an EMBL/GenBank/DDBJ whole genome shotgun (WGS) entry which is preliminary data.</text>
</comment>
<gene>
    <name evidence="2" type="ORF">BS297_03735</name>
</gene>
<feature type="chain" id="PRO_5041036392" description="Lipoprotein CseA" evidence="1">
    <location>
        <begin position="23"/>
        <end position="187"/>
    </location>
</feature>
<name>A0A0C2VKK5_RHOER</name>